<keyword evidence="2" id="KW-1185">Reference proteome</keyword>
<accession>A0A7W7Z2D1</accession>
<gene>
    <name evidence="1" type="ORF">HNR60_001382</name>
</gene>
<name>A0A7W7Z2D1_9BRAD</name>
<proteinExistence type="predicted"/>
<dbReference type="EMBL" id="JACHIH010000005">
    <property type="protein sequence ID" value="MBB5046634.1"/>
    <property type="molecule type" value="Genomic_DNA"/>
</dbReference>
<dbReference type="AlphaFoldDB" id="A0A7W7Z2D1"/>
<evidence type="ECO:0000313" key="1">
    <source>
        <dbReference type="EMBL" id="MBB5046634.1"/>
    </source>
</evidence>
<sequence length="81" mass="9369">MPKQAHQADLQAIAVAANIAAIEAGREPSYRFKPELVCIVDTLDAGMLVFRNERFNFVGPKLKIFHWLKRIFERHDLTTFR</sequence>
<dbReference type="RefSeq" id="WP_246432844.1">
    <property type="nucleotide sequence ID" value="NZ_JACHIH010000005.1"/>
</dbReference>
<reference evidence="1 2" key="1">
    <citation type="submission" date="2020-08" db="EMBL/GenBank/DDBJ databases">
        <title>Genomic Encyclopedia of Type Strains, Phase IV (KMG-IV): sequencing the most valuable type-strain genomes for metagenomic binning, comparative biology and taxonomic classification.</title>
        <authorList>
            <person name="Goeker M."/>
        </authorList>
    </citation>
    <scope>NUCLEOTIDE SEQUENCE [LARGE SCALE GENOMIC DNA]</scope>
    <source>
        <strain evidence="1 2">DSM 12706</strain>
    </source>
</reference>
<comment type="caution">
    <text evidence="1">The sequence shown here is derived from an EMBL/GenBank/DDBJ whole genome shotgun (WGS) entry which is preliminary data.</text>
</comment>
<organism evidence="1 2">
    <name type="scientific">Rhodopseudomonas rhenobacensis</name>
    <dbReference type="NCBI Taxonomy" id="87461"/>
    <lineage>
        <taxon>Bacteria</taxon>
        <taxon>Pseudomonadati</taxon>
        <taxon>Pseudomonadota</taxon>
        <taxon>Alphaproteobacteria</taxon>
        <taxon>Hyphomicrobiales</taxon>
        <taxon>Nitrobacteraceae</taxon>
        <taxon>Rhodopseudomonas</taxon>
    </lineage>
</organism>
<dbReference type="Gene3D" id="3.50.50.100">
    <property type="match status" value="1"/>
</dbReference>
<evidence type="ECO:0000313" key="2">
    <source>
        <dbReference type="Proteomes" id="UP000542353"/>
    </source>
</evidence>
<dbReference type="Proteomes" id="UP000542353">
    <property type="component" value="Unassembled WGS sequence"/>
</dbReference>
<protein>
    <submittedName>
        <fullName evidence="1">Uncharacterized protein</fullName>
    </submittedName>
</protein>